<dbReference type="Proteomes" id="UP000078504">
    <property type="component" value="Unassembled WGS sequence"/>
</dbReference>
<comment type="caution">
    <text evidence="1">The sequence shown here is derived from an EMBL/GenBank/DDBJ whole genome shotgun (WGS) entry which is preliminary data.</text>
</comment>
<evidence type="ECO:0000313" key="2">
    <source>
        <dbReference type="Proteomes" id="UP000078504"/>
    </source>
</evidence>
<accession>A0A1B7HN46</accession>
<dbReference type="RefSeq" id="WP_064518807.1">
    <property type="nucleotide sequence ID" value="NZ_LXEP01000044.1"/>
</dbReference>
<evidence type="ECO:0000313" key="1">
    <source>
        <dbReference type="EMBL" id="OAT17074.1"/>
    </source>
</evidence>
<dbReference type="EMBL" id="LXEP01000044">
    <property type="protein sequence ID" value="OAT17074.1"/>
    <property type="molecule type" value="Genomic_DNA"/>
</dbReference>
<reference evidence="1 2" key="1">
    <citation type="submission" date="2016-04" db="EMBL/GenBank/DDBJ databases">
        <title>ATOL: Assembling a taxonomically balanced genome-scale reconstruction of the evolutionary history of the Enterobacteriaceae.</title>
        <authorList>
            <person name="Plunkett G.III."/>
            <person name="Neeno-Eckwall E.C."/>
            <person name="Glasner J.D."/>
            <person name="Perna N.T."/>
        </authorList>
    </citation>
    <scope>NUCLEOTIDE SEQUENCE [LARGE SCALE GENOMIC DNA]</scope>
    <source>
        <strain evidence="1 2">ATCC 51604</strain>
    </source>
</reference>
<dbReference type="AlphaFoldDB" id="A0A1B7HN46"/>
<gene>
    <name evidence="1" type="ORF">M977_04320</name>
</gene>
<organism evidence="1 2">
    <name type="scientific">Buttiauxella gaviniae ATCC 51604</name>
    <dbReference type="NCBI Taxonomy" id="1354253"/>
    <lineage>
        <taxon>Bacteria</taxon>
        <taxon>Pseudomonadati</taxon>
        <taxon>Pseudomonadota</taxon>
        <taxon>Gammaproteobacteria</taxon>
        <taxon>Enterobacterales</taxon>
        <taxon>Enterobacteriaceae</taxon>
        <taxon>Buttiauxella</taxon>
    </lineage>
</organism>
<protein>
    <submittedName>
        <fullName evidence="1">Uncharacterized protein</fullName>
    </submittedName>
</protein>
<sequence>MASSFNPLPRLQIKRKLSDIIANTWNYKLVDSFKTGVKTDIQVWITNISESYDAVGLNSKNLNARCTIDVVAFSEINETGIHEVILKLLNLTPADFDGVEVKVIQVLPLNSDTSYINDSSEGHVMADVSFEVSYFYKRG</sequence>
<dbReference type="PATRIC" id="fig|1354253.4.peg.4433"/>
<name>A0A1B7HN46_9ENTR</name>
<proteinExistence type="predicted"/>